<comment type="caution">
    <text evidence="10">The sequence shown here is derived from an EMBL/GenBank/DDBJ whole genome shotgun (WGS) entry which is preliminary data.</text>
</comment>
<protein>
    <recommendedName>
        <fullName evidence="12">Splicing factor U2AF 23 kDa subunit</fullName>
    </recommendedName>
</protein>
<keyword evidence="7" id="KW-0812">Transmembrane</keyword>
<dbReference type="GO" id="GO:0000398">
    <property type="term" value="P:mRNA splicing, via spliceosome"/>
    <property type="evidence" value="ECO:0007669"/>
    <property type="project" value="InterPro"/>
</dbReference>
<evidence type="ECO:0000256" key="6">
    <source>
        <dbReference type="PROSITE-ProRule" id="PRU00723"/>
    </source>
</evidence>
<keyword evidence="5" id="KW-0694">RNA-binding</keyword>
<dbReference type="GO" id="GO:0008270">
    <property type="term" value="F:zinc ion binding"/>
    <property type="evidence" value="ECO:0007669"/>
    <property type="project" value="UniProtKB-KW"/>
</dbReference>
<dbReference type="PROSITE" id="PS50102">
    <property type="entry name" value="RRM"/>
    <property type="match status" value="1"/>
</dbReference>
<dbReference type="Pfam" id="PF00642">
    <property type="entry name" value="zf-CCCH"/>
    <property type="match status" value="1"/>
</dbReference>
<keyword evidence="3 6" id="KW-0863">Zinc-finger</keyword>
<dbReference type="CDD" id="cd12538">
    <property type="entry name" value="RRM_U2AF35"/>
    <property type="match status" value="1"/>
</dbReference>
<keyword evidence="4 6" id="KW-0862">Zinc</keyword>
<gene>
    <name evidence="10" type="ORF">EYC80_006219</name>
</gene>
<evidence type="ECO:0000259" key="8">
    <source>
        <dbReference type="PROSITE" id="PS50102"/>
    </source>
</evidence>
<dbReference type="InterPro" id="IPR000504">
    <property type="entry name" value="RRM_dom"/>
</dbReference>
<reference evidence="10 11" key="1">
    <citation type="submission" date="2019-06" db="EMBL/GenBank/DDBJ databases">
        <title>Genome Sequence of the Brown Rot Fungal Pathogen Monilinia laxa.</title>
        <authorList>
            <person name="De Miccolis Angelini R.M."/>
            <person name="Landi L."/>
            <person name="Abate D."/>
            <person name="Pollastro S."/>
            <person name="Romanazzi G."/>
            <person name="Faretra F."/>
        </authorList>
    </citation>
    <scope>NUCLEOTIDE SEQUENCE [LARGE SCALE GENOMIC DNA]</scope>
    <source>
        <strain evidence="10 11">Mlax316</strain>
    </source>
</reference>
<dbReference type="Proteomes" id="UP000326757">
    <property type="component" value="Unassembled WGS sequence"/>
</dbReference>
<dbReference type="InterPro" id="IPR000571">
    <property type="entry name" value="Znf_CCCH"/>
</dbReference>
<keyword evidence="7" id="KW-1133">Transmembrane helix</keyword>
<dbReference type="PANTHER" id="PTHR12620">
    <property type="entry name" value="U2 SNRNP AUXILIARY FACTOR, SMALL SUBUNIT"/>
    <property type="match status" value="1"/>
</dbReference>
<dbReference type="GO" id="GO:0003723">
    <property type="term" value="F:RNA binding"/>
    <property type="evidence" value="ECO:0007669"/>
    <property type="project" value="UniProtKB-UniRule"/>
</dbReference>
<dbReference type="PRINTS" id="PR01848">
    <property type="entry name" value="U2AUXFACTOR"/>
</dbReference>
<evidence type="ECO:0000259" key="9">
    <source>
        <dbReference type="PROSITE" id="PS50103"/>
    </source>
</evidence>
<dbReference type="GO" id="GO:0089701">
    <property type="term" value="C:U2AF complex"/>
    <property type="evidence" value="ECO:0007669"/>
    <property type="project" value="InterPro"/>
</dbReference>
<proteinExistence type="predicted"/>
<feature type="zinc finger region" description="C3H1-type" evidence="6">
    <location>
        <begin position="494"/>
        <end position="522"/>
    </location>
</feature>
<evidence type="ECO:0000256" key="2">
    <source>
        <dbReference type="ARBA" id="ARBA00022737"/>
    </source>
</evidence>
<feature type="transmembrane region" description="Helical" evidence="7">
    <location>
        <begin position="119"/>
        <end position="139"/>
    </location>
</feature>
<evidence type="ECO:0000313" key="11">
    <source>
        <dbReference type="Proteomes" id="UP000326757"/>
    </source>
</evidence>
<evidence type="ECO:0000256" key="3">
    <source>
        <dbReference type="ARBA" id="ARBA00022771"/>
    </source>
</evidence>
<organism evidence="10 11">
    <name type="scientific">Monilinia laxa</name>
    <name type="common">Brown rot fungus</name>
    <name type="synonym">Sclerotinia laxa</name>
    <dbReference type="NCBI Taxonomy" id="61186"/>
    <lineage>
        <taxon>Eukaryota</taxon>
        <taxon>Fungi</taxon>
        <taxon>Dikarya</taxon>
        <taxon>Ascomycota</taxon>
        <taxon>Pezizomycotina</taxon>
        <taxon>Leotiomycetes</taxon>
        <taxon>Helotiales</taxon>
        <taxon>Sclerotiniaceae</taxon>
        <taxon>Monilinia</taxon>
    </lineage>
</organism>
<dbReference type="InterPro" id="IPR012677">
    <property type="entry name" value="Nucleotide-bd_a/b_plait_sf"/>
</dbReference>
<feature type="domain" description="RRM" evidence="8">
    <location>
        <begin position="526"/>
        <end position="622"/>
    </location>
</feature>
<dbReference type="FunFam" id="3.30.70.330:FF:000066">
    <property type="entry name" value="Splicing factor u2af 23 kDa subunit"/>
    <property type="match status" value="1"/>
</dbReference>
<evidence type="ECO:0000256" key="5">
    <source>
        <dbReference type="PROSITE-ProRule" id="PRU00176"/>
    </source>
</evidence>
<dbReference type="SUPFAM" id="SSF54928">
    <property type="entry name" value="RNA-binding domain, RBD"/>
    <property type="match status" value="1"/>
</dbReference>
<dbReference type="OrthoDB" id="2583188at2759"/>
<keyword evidence="7" id="KW-0472">Membrane</keyword>
<feature type="domain" description="C3H1-type" evidence="9">
    <location>
        <begin position="494"/>
        <end position="522"/>
    </location>
</feature>
<keyword evidence="2" id="KW-0677">Repeat</keyword>
<dbReference type="EMBL" id="VIGI01000003">
    <property type="protein sequence ID" value="KAB8302895.1"/>
    <property type="molecule type" value="Genomic_DNA"/>
</dbReference>
<keyword evidence="11" id="KW-1185">Reference proteome</keyword>
<dbReference type="InterPro" id="IPR009145">
    <property type="entry name" value="U2AF_small"/>
</dbReference>
<evidence type="ECO:0000256" key="4">
    <source>
        <dbReference type="ARBA" id="ARBA00022833"/>
    </source>
</evidence>
<evidence type="ECO:0000313" key="10">
    <source>
        <dbReference type="EMBL" id="KAB8302895.1"/>
    </source>
</evidence>
<keyword evidence="1 6" id="KW-0479">Metal-binding</keyword>
<dbReference type="PROSITE" id="PS50103">
    <property type="entry name" value="ZF_C3H1"/>
    <property type="match status" value="1"/>
</dbReference>
<sequence length="780" mass="88946">MPEIKQYVVWPPIIKHIVPLGHLYDESGNSYPRMGGRSSALPNKHVLFQFNNTFCHNAAGQFLGKTDCTLSFLTNPTNPVMSRYLAPPGSINIEISERQIPSLFKRFEDELNKKNDNKIFWATGGIAWYLITGAAAYGWTFFEYRGIRKDGSSFLVAVGIASVEVDYRTNPTTIVAKREMAGWNERILFYPSEPRLGTFSVLSDGKYLYAYGHKGGDYNGDYDVVLGRVPLELAKARACWEYWGGGRGWVKNHFFSWPVLKNYLHGQIFNTKLFGEASPYRFGFVGCTRTGDSKLMFGRAVNPWGPFEIVDLMKAYPLGHIQKFAYTAHMFAHPWAFPENKGDLMVTWSEGGSAGNIVAVKIRFEQGIGRAQPKELKLVQRIVEETDNGNIALSELQLHDELYSFERYEKDGEQKNVIATPEKKNRLISTIYRQIILDAYHPLPTLSCAHKREDKPSKPSVQTATVIYSIQSFQPHSSTKSKMANYLASIFGTEADKVNCSFYYKIGACRHGDRCSRKHVKPSYSQTILLPNLYQNPAYDPKNKMNPSQLQNHFDAFYEDFWCEMCKFGEIEEVVVCDNNNDHLIGNVYARFKYEDSAQKACDALNSRWYAARPIYCELSPVTDFREACCRLNSGEGCVRGGFCNFIHRKNPSDELDRELELSTKKWLRMRGRDERSVTRKRLTVGGERSGQRILLGTRFEVGAVTTRVVRGDSLDEVVVIFGVYGHLFISSSWGHRSIARQNSKEKLMYNQRIKILIKNANKKILKASAHAYMFTWRST</sequence>
<dbReference type="InterPro" id="IPR035979">
    <property type="entry name" value="RBD_domain_sf"/>
</dbReference>
<dbReference type="AlphaFoldDB" id="A0A5N6KGU1"/>
<dbReference type="Gene3D" id="3.30.70.330">
    <property type="match status" value="1"/>
</dbReference>
<dbReference type="SMART" id="SM00356">
    <property type="entry name" value="ZnF_C3H1"/>
    <property type="match status" value="2"/>
</dbReference>
<accession>A0A5N6KGU1</accession>
<name>A0A5N6KGU1_MONLA</name>
<evidence type="ECO:0000256" key="1">
    <source>
        <dbReference type="ARBA" id="ARBA00022723"/>
    </source>
</evidence>
<evidence type="ECO:0000256" key="7">
    <source>
        <dbReference type="SAM" id="Phobius"/>
    </source>
</evidence>
<evidence type="ECO:0008006" key="12">
    <source>
        <dbReference type="Google" id="ProtNLM"/>
    </source>
</evidence>